<dbReference type="AlphaFoldDB" id="A0A9P8XP38"/>
<dbReference type="EMBL" id="JAGTJQ010000021">
    <property type="protein sequence ID" value="KAH7007966.1"/>
    <property type="molecule type" value="Genomic_DNA"/>
</dbReference>
<protein>
    <recommendedName>
        <fullName evidence="4">NAD(P)-binding protein</fullName>
    </recommendedName>
</protein>
<dbReference type="SUPFAM" id="SSF51735">
    <property type="entry name" value="NAD(P)-binding Rossmann-fold domains"/>
    <property type="match status" value="1"/>
</dbReference>
<dbReference type="Gene3D" id="3.40.50.720">
    <property type="entry name" value="NAD(P)-binding Rossmann-like Domain"/>
    <property type="match status" value="1"/>
</dbReference>
<name>A0A9P8XP38_9PEZI</name>
<proteinExistence type="predicted"/>
<dbReference type="OrthoDB" id="2898509at2759"/>
<dbReference type="InterPro" id="IPR052228">
    <property type="entry name" value="Sec_Metab_Biosynth_Oxidored"/>
</dbReference>
<dbReference type="GeneID" id="70180624"/>
<dbReference type="Pfam" id="PF00106">
    <property type="entry name" value="adh_short"/>
    <property type="match status" value="1"/>
</dbReference>
<evidence type="ECO:0008006" key="4">
    <source>
        <dbReference type="Google" id="ProtNLM"/>
    </source>
</evidence>
<dbReference type="RefSeq" id="XP_046003754.1">
    <property type="nucleotide sequence ID" value="XM_046151078.1"/>
</dbReference>
<dbReference type="GO" id="GO:0016491">
    <property type="term" value="F:oxidoreductase activity"/>
    <property type="evidence" value="ECO:0007669"/>
    <property type="project" value="UniProtKB-KW"/>
</dbReference>
<evidence type="ECO:0000313" key="3">
    <source>
        <dbReference type="Proteomes" id="UP000756346"/>
    </source>
</evidence>
<evidence type="ECO:0000313" key="2">
    <source>
        <dbReference type="EMBL" id="KAH7007966.1"/>
    </source>
</evidence>
<organism evidence="2 3">
    <name type="scientific">Microdochium trichocladiopsis</name>
    <dbReference type="NCBI Taxonomy" id="1682393"/>
    <lineage>
        <taxon>Eukaryota</taxon>
        <taxon>Fungi</taxon>
        <taxon>Dikarya</taxon>
        <taxon>Ascomycota</taxon>
        <taxon>Pezizomycotina</taxon>
        <taxon>Sordariomycetes</taxon>
        <taxon>Xylariomycetidae</taxon>
        <taxon>Xylariales</taxon>
        <taxon>Microdochiaceae</taxon>
        <taxon>Microdochium</taxon>
    </lineage>
</organism>
<evidence type="ECO:0000256" key="1">
    <source>
        <dbReference type="ARBA" id="ARBA00023002"/>
    </source>
</evidence>
<dbReference type="PANTHER" id="PTHR47534">
    <property type="entry name" value="YALI0E05731P"/>
    <property type="match status" value="1"/>
</dbReference>
<comment type="caution">
    <text evidence="2">The sequence shown here is derived from an EMBL/GenBank/DDBJ whole genome shotgun (WGS) entry which is preliminary data.</text>
</comment>
<dbReference type="PANTHER" id="PTHR47534:SF3">
    <property type="entry name" value="ALCOHOL DEHYDROGENASE-LIKE C-TERMINAL DOMAIN-CONTAINING PROTEIN"/>
    <property type="match status" value="1"/>
</dbReference>
<gene>
    <name evidence="2" type="ORF">B0I36DRAFT_258234</name>
</gene>
<reference evidence="2" key="1">
    <citation type="journal article" date="2021" name="Nat. Commun.">
        <title>Genetic determinants of endophytism in the Arabidopsis root mycobiome.</title>
        <authorList>
            <person name="Mesny F."/>
            <person name="Miyauchi S."/>
            <person name="Thiergart T."/>
            <person name="Pickel B."/>
            <person name="Atanasova L."/>
            <person name="Karlsson M."/>
            <person name="Huettel B."/>
            <person name="Barry K.W."/>
            <person name="Haridas S."/>
            <person name="Chen C."/>
            <person name="Bauer D."/>
            <person name="Andreopoulos W."/>
            <person name="Pangilinan J."/>
            <person name="LaButti K."/>
            <person name="Riley R."/>
            <person name="Lipzen A."/>
            <person name="Clum A."/>
            <person name="Drula E."/>
            <person name="Henrissat B."/>
            <person name="Kohler A."/>
            <person name="Grigoriev I.V."/>
            <person name="Martin F.M."/>
            <person name="Hacquard S."/>
        </authorList>
    </citation>
    <scope>NUCLEOTIDE SEQUENCE</scope>
    <source>
        <strain evidence="2">MPI-CAGE-CH-0230</strain>
    </source>
</reference>
<keyword evidence="3" id="KW-1185">Reference proteome</keyword>
<dbReference type="InterPro" id="IPR036291">
    <property type="entry name" value="NAD(P)-bd_dom_sf"/>
</dbReference>
<dbReference type="Proteomes" id="UP000756346">
    <property type="component" value="Unassembled WGS sequence"/>
</dbReference>
<accession>A0A9P8XP38</accession>
<sequence>MPPLSTIRVSNSRITAATAPRVAVFTGATQGIGKATLTQLVGVGTPITIYLIGRNGSTQEGFLEELRASNQQAKIVWLEGQVSLLSETKRLCDEIKSREKSIDLLFFCAAYVALGGRRDTSEGYDTAITLAFWGRALFTSLLLPLLRNSAASSSSSASASPSYAPRVISIGAAGLESASVPLDDLDLKSPKIFGPLVCAKTCATMSTVFYDHLASSPGNEGVVFIYNHPGNVDTNILKNGWGEGSWGPTLVGLVQRLVWPLIRLFGVGGITAAVSGERSLFLCTSAMFGGRGVSVDGCGRGRTLAGREMGGIFCVPENIECIQPQEVVGKLFVNGGREKILEKVDEVLKPYL</sequence>
<keyword evidence="1" id="KW-0560">Oxidoreductase</keyword>
<dbReference type="InterPro" id="IPR002347">
    <property type="entry name" value="SDR_fam"/>
</dbReference>